<dbReference type="Pfam" id="PF06869">
    <property type="entry name" value="DUF1258"/>
    <property type="match status" value="1"/>
</dbReference>
<feature type="compositionally biased region" description="Basic and acidic residues" evidence="1">
    <location>
        <begin position="93"/>
        <end position="108"/>
    </location>
</feature>
<organism evidence="2 3">
    <name type="scientific">Frankliniella fusca</name>
    <dbReference type="NCBI Taxonomy" id="407009"/>
    <lineage>
        <taxon>Eukaryota</taxon>
        <taxon>Metazoa</taxon>
        <taxon>Ecdysozoa</taxon>
        <taxon>Arthropoda</taxon>
        <taxon>Hexapoda</taxon>
        <taxon>Insecta</taxon>
        <taxon>Pterygota</taxon>
        <taxon>Neoptera</taxon>
        <taxon>Paraneoptera</taxon>
        <taxon>Thysanoptera</taxon>
        <taxon>Terebrantia</taxon>
        <taxon>Thripoidea</taxon>
        <taxon>Thripidae</taxon>
        <taxon>Frankliniella</taxon>
    </lineage>
</organism>
<dbReference type="AlphaFoldDB" id="A0AAE1I4F8"/>
<feature type="compositionally biased region" description="Acidic residues" evidence="1">
    <location>
        <begin position="73"/>
        <end position="86"/>
    </location>
</feature>
<dbReference type="PANTHER" id="PTHR46579:SF1">
    <property type="entry name" value="F5_8 TYPE C DOMAIN-CONTAINING PROTEIN"/>
    <property type="match status" value="1"/>
</dbReference>
<accession>A0AAE1I4F8</accession>
<proteinExistence type="predicted"/>
<keyword evidence="3" id="KW-1185">Reference proteome</keyword>
<feature type="compositionally biased region" description="Basic and acidic residues" evidence="1">
    <location>
        <begin position="16"/>
        <end position="27"/>
    </location>
</feature>
<evidence type="ECO:0000313" key="3">
    <source>
        <dbReference type="Proteomes" id="UP001219518"/>
    </source>
</evidence>
<dbReference type="PANTHER" id="PTHR46579">
    <property type="entry name" value="F5/8 TYPE C DOMAIN-CONTAINING PROTEIN-RELATED"/>
    <property type="match status" value="1"/>
</dbReference>
<dbReference type="EMBL" id="JAHWGI010001443">
    <property type="protein sequence ID" value="KAK3933164.1"/>
    <property type="molecule type" value="Genomic_DNA"/>
</dbReference>
<gene>
    <name evidence="2" type="ORF">KUF71_017425</name>
</gene>
<evidence type="ECO:0000256" key="1">
    <source>
        <dbReference type="SAM" id="MobiDB-lite"/>
    </source>
</evidence>
<feature type="region of interest" description="Disordered" evidence="1">
    <location>
        <begin position="1"/>
        <end position="133"/>
    </location>
</feature>
<reference evidence="2" key="2">
    <citation type="journal article" date="2023" name="BMC Genomics">
        <title>Pest status, molecular evolution, and epigenetic factors derived from the genome assembly of Frankliniella fusca, a thysanopteran phytovirus vector.</title>
        <authorList>
            <person name="Catto M.A."/>
            <person name="Labadie P.E."/>
            <person name="Jacobson A.L."/>
            <person name="Kennedy G.G."/>
            <person name="Srinivasan R."/>
            <person name="Hunt B.G."/>
        </authorList>
    </citation>
    <scope>NUCLEOTIDE SEQUENCE</scope>
    <source>
        <strain evidence="2">PL_HMW_Pooled</strain>
    </source>
</reference>
<name>A0AAE1I4F8_9NEOP</name>
<comment type="caution">
    <text evidence="2">The sequence shown here is derived from an EMBL/GenBank/DDBJ whole genome shotgun (WGS) entry which is preliminary data.</text>
</comment>
<dbReference type="Proteomes" id="UP001219518">
    <property type="component" value="Unassembled WGS sequence"/>
</dbReference>
<protein>
    <submittedName>
        <fullName evidence="2">Spermatogenesis-associated protein 7-like protein</fullName>
    </submittedName>
</protein>
<dbReference type="InterPro" id="IPR009667">
    <property type="entry name" value="DUF1258"/>
</dbReference>
<evidence type="ECO:0000313" key="2">
    <source>
        <dbReference type="EMBL" id="KAK3933164.1"/>
    </source>
</evidence>
<sequence>MSDQSSRRRKWYRRKTRDETFRQRDSGDSSSDSETDLLYGKRPHLQPNNISQEKSEQSESASNSEREGNLDGEQSDNAERSDEDVGQELQVAEDNHAEVGEAEEHQDSGSEVESSDESEHQISDEDDLEDIHDNEPLYDGARITLRESALAILSFALTHKLSGKTDTVRHYYCSTCEVSLEAESSVCDNCNGQHEVSYFIEFPIAKQLQVMYKRPLFYESLQFKHNRVKWDDHNIEDMYDAEVYKECTNDGFLSNPNNISFNMFFDGVAVFKNSKLQLWPIYLSINELKYKDRIKKENIVIAGIWFGKHKPNANLFLRPICVTLDRLRFEGLNLELPNGQAVNVKARVLAAVGDLPAKALFMRLIQYNGLYSCFYCTSSGARYALTKSTIQVFPYTRNFEIRKHADMINFGREALHARQLDPEATVFGVKGPSQLAACLPDLIRSGGLDLMHSCFLGLMSTLIDLWFNTVHSESPFSIANRVDIVDSRLKKIKPPFSFQRLPRSLKSEVAMMKASDYKMFFFYYAIPVLCDILPAPYWNHLCKIVSAISLLSKNSVSLEEIEISEELIHSYVSEFQDLYGVRYLRLNLHQLLHMPLVVRNLGPSWVYSCFFYESLNGQLLQLVHGTRHAALQMSSAAAACMNLTVNISKLADGEAKELCLRFLETVNRRHKIAEVIDDISVLGLYQNARLPRYVRRLLQENFNVPNEGRFRYFFRLKKKGLVFSSEDYLRCKKKQSCFVQILQGDMPVLGKIKSFVRWSSCDVRCPKLCNDCPKRLFGVLNVYDRVTWKLHDLGLNIPHMSKVTPTDKFIAFTPDSLACDCVYLEVDNNEYIYCPVNNLEVE</sequence>
<reference evidence="2" key="1">
    <citation type="submission" date="2021-07" db="EMBL/GenBank/DDBJ databases">
        <authorList>
            <person name="Catto M.A."/>
            <person name="Jacobson A."/>
            <person name="Kennedy G."/>
            <person name="Labadie P."/>
            <person name="Hunt B.G."/>
            <person name="Srinivasan R."/>
        </authorList>
    </citation>
    <scope>NUCLEOTIDE SEQUENCE</scope>
    <source>
        <strain evidence="2">PL_HMW_Pooled</strain>
        <tissue evidence="2">Head</tissue>
    </source>
</reference>